<dbReference type="Pfam" id="PF07727">
    <property type="entry name" value="RVT_2"/>
    <property type="match status" value="1"/>
</dbReference>
<protein>
    <recommendedName>
        <fullName evidence="1">Reverse transcriptase Ty1/copia-type domain-containing protein</fullName>
    </recommendedName>
</protein>
<dbReference type="EMBL" id="CP126663">
    <property type="protein sequence ID" value="WKA07305.1"/>
    <property type="molecule type" value="Genomic_DNA"/>
</dbReference>
<evidence type="ECO:0000259" key="1">
    <source>
        <dbReference type="Pfam" id="PF07727"/>
    </source>
</evidence>
<dbReference type="CDD" id="cd09272">
    <property type="entry name" value="RNase_HI_RT_Ty1"/>
    <property type="match status" value="1"/>
</dbReference>
<dbReference type="Proteomes" id="UP001227230">
    <property type="component" value="Chromosome 16"/>
</dbReference>
<proteinExistence type="predicted"/>
<gene>
    <name evidence="2" type="ORF">VitviT2T_025149</name>
</gene>
<keyword evidence="3" id="KW-1185">Reference proteome</keyword>
<dbReference type="InterPro" id="IPR013103">
    <property type="entry name" value="RVT_2"/>
</dbReference>
<dbReference type="PANTHER" id="PTHR11439">
    <property type="entry name" value="GAG-POL-RELATED RETROTRANSPOSON"/>
    <property type="match status" value="1"/>
</dbReference>
<evidence type="ECO:0000313" key="3">
    <source>
        <dbReference type="Proteomes" id="UP001227230"/>
    </source>
</evidence>
<feature type="domain" description="Reverse transcriptase Ty1/copia-type" evidence="1">
    <location>
        <begin position="1"/>
        <end position="75"/>
    </location>
</feature>
<dbReference type="PANTHER" id="PTHR11439:SF467">
    <property type="entry name" value="INTEGRASE CATALYTIC DOMAIN-CONTAINING PROTEIN"/>
    <property type="match status" value="1"/>
</dbReference>
<name>A0ABY9DL23_VITVI</name>
<reference evidence="2 3" key="1">
    <citation type="journal article" date="2023" name="Hortic Res">
        <title>The complete reference genome for grapevine (Vitis vinifera L.) genetics and breeding.</title>
        <authorList>
            <person name="Shi X."/>
            <person name="Cao S."/>
            <person name="Wang X."/>
            <person name="Huang S."/>
            <person name="Wang Y."/>
            <person name="Liu Z."/>
            <person name="Liu W."/>
            <person name="Leng X."/>
            <person name="Peng Y."/>
            <person name="Wang N."/>
            <person name="Wang Y."/>
            <person name="Ma Z."/>
            <person name="Xu X."/>
            <person name="Zhang F."/>
            <person name="Xue H."/>
            <person name="Zhong H."/>
            <person name="Wang Y."/>
            <person name="Zhang K."/>
            <person name="Velt A."/>
            <person name="Avia K."/>
            <person name="Holtgrawe D."/>
            <person name="Grimplet J."/>
            <person name="Matus J.T."/>
            <person name="Ware D."/>
            <person name="Wu X."/>
            <person name="Wang H."/>
            <person name="Liu C."/>
            <person name="Fang Y."/>
            <person name="Rustenholz C."/>
            <person name="Cheng Z."/>
            <person name="Xiao H."/>
            <person name="Zhou Y."/>
        </authorList>
    </citation>
    <scope>NUCLEOTIDE SEQUENCE [LARGE SCALE GENOMIC DNA]</scope>
    <source>
        <strain evidence="3">cv. Pinot noir / PN40024</strain>
        <tissue evidence="2">Leaf</tissue>
    </source>
</reference>
<accession>A0ABY9DL23</accession>
<organism evidence="2 3">
    <name type="scientific">Vitis vinifera</name>
    <name type="common">Grape</name>
    <dbReference type="NCBI Taxonomy" id="29760"/>
    <lineage>
        <taxon>Eukaryota</taxon>
        <taxon>Viridiplantae</taxon>
        <taxon>Streptophyta</taxon>
        <taxon>Embryophyta</taxon>
        <taxon>Tracheophyta</taxon>
        <taxon>Spermatophyta</taxon>
        <taxon>Magnoliopsida</taxon>
        <taxon>eudicotyledons</taxon>
        <taxon>Gunneridae</taxon>
        <taxon>Pentapetalae</taxon>
        <taxon>rosids</taxon>
        <taxon>Vitales</taxon>
        <taxon>Vitaceae</taxon>
        <taxon>Viteae</taxon>
        <taxon>Vitis</taxon>
    </lineage>
</organism>
<sequence>MLLASCDKAAIEDLKKQLKGKFEMKDLGHALRMLEMEISRDRKRKTLKLTQKGYVNKVLERFSMSQAKPVSTPLTQHFKMTIENSPKIKEEVKYMEEIPYASVVGSIMYAMVCSRSDLVYATSMISRFMSSLGKEHWNVVKWVLRYLKGSIDVGILYGGGAIGELGVVVGWKASLQFMVALSLREAKYVALIEAMKEALWVKGMIGELELAQKTLVVHCDNQSAIYLTRNTMFHERMKHIDVKLHFLRDVVSKDEVVVEKIHTNDNPTDMLTKALTTIKSKHCLSLINILSN</sequence>
<evidence type="ECO:0000313" key="2">
    <source>
        <dbReference type="EMBL" id="WKA07305.1"/>
    </source>
</evidence>